<sequence>MLNIFGEHLTLPDIAFRPRAAKQVQAAGMSWTVGSRSAAGDCLGTYGTNPTRVGGGRPTSSPDRWTG</sequence>
<accession>A0ABW9QYA2</accession>
<name>A0ABW9QYA2_9ACTN</name>
<evidence type="ECO:0000313" key="3">
    <source>
        <dbReference type="Proteomes" id="UP000437736"/>
    </source>
</evidence>
<dbReference type="EMBL" id="WJHE01000910">
    <property type="protein sequence ID" value="MST34242.1"/>
    <property type="molecule type" value="Genomic_DNA"/>
</dbReference>
<evidence type="ECO:0000256" key="1">
    <source>
        <dbReference type="SAM" id="MobiDB-lite"/>
    </source>
</evidence>
<organism evidence="2 3">
    <name type="scientific">Acidiferrimicrobium australe</name>
    <dbReference type="NCBI Taxonomy" id="2664430"/>
    <lineage>
        <taxon>Bacteria</taxon>
        <taxon>Bacillati</taxon>
        <taxon>Actinomycetota</taxon>
        <taxon>Acidimicrobiia</taxon>
        <taxon>Acidimicrobiales</taxon>
        <taxon>Acidimicrobiaceae</taxon>
        <taxon>Acidiferrimicrobium</taxon>
    </lineage>
</organism>
<protein>
    <submittedName>
        <fullName evidence="2">Uncharacterized protein</fullName>
    </submittedName>
</protein>
<dbReference type="Proteomes" id="UP000437736">
    <property type="component" value="Unassembled WGS sequence"/>
</dbReference>
<keyword evidence="3" id="KW-1185">Reference proteome</keyword>
<feature type="region of interest" description="Disordered" evidence="1">
    <location>
        <begin position="46"/>
        <end position="67"/>
    </location>
</feature>
<feature type="compositionally biased region" description="Polar residues" evidence="1">
    <location>
        <begin position="58"/>
        <end position="67"/>
    </location>
</feature>
<gene>
    <name evidence="2" type="ORF">GHK86_16125</name>
</gene>
<proteinExistence type="predicted"/>
<evidence type="ECO:0000313" key="2">
    <source>
        <dbReference type="EMBL" id="MST34242.1"/>
    </source>
</evidence>
<comment type="caution">
    <text evidence="2">The sequence shown here is derived from an EMBL/GenBank/DDBJ whole genome shotgun (WGS) entry which is preliminary data.</text>
</comment>
<reference evidence="2 3" key="1">
    <citation type="submission" date="2019-11" db="EMBL/GenBank/DDBJ databases">
        <title>Acidiferrimicrobium australis gen. nov., sp. nov., an acidophilic and obligately heterotrophic, member of the Actinobacteria that catalyses dissimilatory oxido- reduction of iron isolated from metal-rich acidic water in Chile.</title>
        <authorList>
            <person name="Gonzalez D."/>
            <person name="Huber K."/>
            <person name="Hedrich S."/>
            <person name="Rojas-Villalobos C."/>
            <person name="Quatrini R."/>
            <person name="Dinamarca M.A."/>
            <person name="Schwarz A."/>
            <person name="Canales C."/>
            <person name="Nancucheo I."/>
        </authorList>
    </citation>
    <scope>NUCLEOTIDE SEQUENCE [LARGE SCALE GENOMIC DNA]</scope>
    <source>
        <strain evidence="2 3">USS-CCA1</strain>
    </source>
</reference>